<gene>
    <name evidence="9" type="ORF">LSAA_11281</name>
</gene>
<keyword evidence="5" id="KW-0508">mRNA splicing</keyword>
<dbReference type="GO" id="GO:0000390">
    <property type="term" value="P:spliceosomal complex disassembly"/>
    <property type="evidence" value="ECO:0007669"/>
    <property type="project" value="InterPro"/>
</dbReference>
<protein>
    <submittedName>
        <fullName evidence="9">TFIP11</fullName>
    </submittedName>
</protein>
<keyword evidence="7" id="KW-0175">Coiled coil</keyword>
<dbReference type="SMART" id="SM00443">
    <property type="entry name" value="G_patch"/>
    <property type="match status" value="1"/>
</dbReference>
<evidence type="ECO:0000256" key="6">
    <source>
        <dbReference type="ARBA" id="ARBA00023242"/>
    </source>
</evidence>
<dbReference type="Pfam" id="PF01585">
    <property type="entry name" value="G-patch"/>
    <property type="match status" value="1"/>
</dbReference>
<keyword evidence="3" id="KW-0507">mRNA processing</keyword>
<feature type="compositionally biased region" description="Basic and acidic residues" evidence="8">
    <location>
        <begin position="463"/>
        <end position="480"/>
    </location>
</feature>
<dbReference type="OrthoDB" id="4822at2759"/>
<dbReference type="EMBL" id="HG994585">
    <property type="protein sequence ID" value="CAF2969941.1"/>
    <property type="molecule type" value="Genomic_DNA"/>
</dbReference>
<dbReference type="InterPro" id="IPR022159">
    <property type="entry name" value="STIP/TFIP11_N"/>
</dbReference>
<dbReference type="InterPro" id="IPR045211">
    <property type="entry name" value="TFP11/STIP/Ntr1"/>
</dbReference>
<dbReference type="InterPro" id="IPR036249">
    <property type="entry name" value="Thioredoxin-like_sf"/>
</dbReference>
<dbReference type="Gene3D" id="3.40.30.10">
    <property type="entry name" value="Glutaredoxin"/>
    <property type="match status" value="1"/>
</dbReference>
<evidence type="ECO:0000256" key="7">
    <source>
        <dbReference type="SAM" id="Coils"/>
    </source>
</evidence>
<dbReference type="Gene3D" id="1.10.287.110">
    <property type="entry name" value="DnaJ domain"/>
    <property type="match status" value="1"/>
</dbReference>
<reference evidence="9" key="1">
    <citation type="submission" date="2021-02" db="EMBL/GenBank/DDBJ databases">
        <authorList>
            <person name="Bekaert M."/>
        </authorList>
    </citation>
    <scope>NUCLEOTIDE SEQUENCE</scope>
    <source>
        <strain evidence="9">IoA-00</strain>
    </source>
</reference>
<evidence type="ECO:0000256" key="1">
    <source>
        <dbReference type="ARBA" id="ARBA00004123"/>
    </source>
</evidence>
<dbReference type="PANTHER" id="PTHR23329:SF1">
    <property type="entry name" value="TUFTELIN-INTERACTING PROTEIN 11"/>
    <property type="match status" value="1"/>
</dbReference>
<evidence type="ECO:0000256" key="4">
    <source>
        <dbReference type="ARBA" id="ARBA00022728"/>
    </source>
</evidence>
<dbReference type="Proteomes" id="UP000675881">
    <property type="component" value="Chromosome 6"/>
</dbReference>
<dbReference type="GO" id="GO:0071008">
    <property type="term" value="C:U2-type post-mRNA release spliceosomal complex"/>
    <property type="evidence" value="ECO:0007669"/>
    <property type="project" value="TreeGrafter"/>
</dbReference>
<proteinExistence type="inferred from homology"/>
<dbReference type="InterPro" id="IPR036869">
    <property type="entry name" value="J_dom_sf"/>
</dbReference>
<keyword evidence="4" id="KW-0747">Spliceosome</keyword>
<evidence type="ECO:0000256" key="8">
    <source>
        <dbReference type="SAM" id="MobiDB-lite"/>
    </source>
</evidence>
<dbReference type="Gene3D" id="3.30.70.330">
    <property type="match status" value="1"/>
</dbReference>
<feature type="region of interest" description="Disordered" evidence="8">
    <location>
        <begin position="457"/>
        <end position="487"/>
    </location>
</feature>
<evidence type="ECO:0000256" key="5">
    <source>
        <dbReference type="ARBA" id="ARBA00023187"/>
    </source>
</evidence>
<organism evidence="9 10">
    <name type="scientific">Lepeophtheirus salmonis</name>
    <name type="common">Salmon louse</name>
    <name type="synonym">Caligus salmonis</name>
    <dbReference type="NCBI Taxonomy" id="72036"/>
    <lineage>
        <taxon>Eukaryota</taxon>
        <taxon>Metazoa</taxon>
        <taxon>Ecdysozoa</taxon>
        <taxon>Arthropoda</taxon>
        <taxon>Crustacea</taxon>
        <taxon>Multicrustacea</taxon>
        <taxon>Hexanauplia</taxon>
        <taxon>Copepoda</taxon>
        <taxon>Siphonostomatoida</taxon>
        <taxon>Caligidae</taxon>
        <taxon>Lepeophtheirus</taxon>
    </lineage>
</organism>
<name>A0A7R8HAD1_LEPSM</name>
<dbReference type="Pfam" id="PF12457">
    <property type="entry name" value="TIP_N"/>
    <property type="match status" value="1"/>
</dbReference>
<dbReference type="InterPro" id="IPR008554">
    <property type="entry name" value="Glutaredoxin-like"/>
</dbReference>
<dbReference type="InterPro" id="IPR022783">
    <property type="entry name" value="GCFC_dom"/>
</dbReference>
<dbReference type="AlphaFoldDB" id="A0A7R8HAD1"/>
<keyword evidence="10" id="KW-1185">Reference proteome</keyword>
<dbReference type="Pfam" id="PF05768">
    <property type="entry name" value="Glrx-like"/>
    <property type="match status" value="1"/>
</dbReference>
<evidence type="ECO:0000256" key="2">
    <source>
        <dbReference type="ARBA" id="ARBA00010900"/>
    </source>
</evidence>
<evidence type="ECO:0000256" key="3">
    <source>
        <dbReference type="ARBA" id="ARBA00022664"/>
    </source>
</evidence>
<dbReference type="InterPro" id="IPR000467">
    <property type="entry name" value="G_patch_dom"/>
</dbReference>
<dbReference type="SUPFAM" id="SSF52833">
    <property type="entry name" value="Thioredoxin-like"/>
    <property type="match status" value="1"/>
</dbReference>
<dbReference type="GO" id="GO:0003676">
    <property type="term" value="F:nucleic acid binding"/>
    <property type="evidence" value="ECO:0007669"/>
    <property type="project" value="InterPro"/>
</dbReference>
<dbReference type="PANTHER" id="PTHR23329">
    <property type="entry name" value="TUFTELIN-INTERACTING PROTEIN 11-RELATED"/>
    <property type="match status" value="1"/>
</dbReference>
<dbReference type="Pfam" id="PF07842">
    <property type="entry name" value="GCFC"/>
    <property type="match status" value="1"/>
</dbReference>
<dbReference type="PROSITE" id="PS50174">
    <property type="entry name" value="G_PATCH"/>
    <property type="match status" value="1"/>
</dbReference>
<comment type="similarity">
    <text evidence="2">Belongs to the TFP11/STIP family.</text>
</comment>
<keyword evidence="6" id="KW-0539">Nucleus</keyword>
<evidence type="ECO:0000313" key="10">
    <source>
        <dbReference type="Proteomes" id="UP000675881"/>
    </source>
</evidence>
<evidence type="ECO:0000313" key="9">
    <source>
        <dbReference type="EMBL" id="CAF2969941.1"/>
    </source>
</evidence>
<dbReference type="SUPFAM" id="SSF46565">
    <property type="entry name" value="Chaperone J-domain"/>
    <property type="match status" value="1"/>
</dbReference>
<feature type="compositionally biased region" description="Basic and acidic residues" evidence="8">
    <location>
        <begin position="337"/>
        <end position="349"/>
    </location>
</feature>
<feature type="coiled-coil region" evidence="7">
    <location>
        <begin position="138"/>
        <end position="203"/>
    </location>
</feature>
<dbReference type="InterPro" id="IPR012677">
    <property type="entry name" value="Nucleotide-bd_a/b_plait_sf"/>
</dbReference>
<accession>A0A7R8HAD1</accession>
<sequence length="740" mass="85147">MNRYSKPTVRQRCLSRLSSQSRKVLTLYSKEDCTLCEEAKEDLLASGLDVELKEVDITEPENSKWFELFRFKGIRKAPVSIMIPQDDLYALLDITIDATIKNPDNPKAIETFHRLSEALKILTDTEARKAYDNVYKAKQAALVRHKKLDAKRQKLKEDLERREKEAEERVLVQKRQSDEEKLATEIERLREEGSKELQEEQELMKSQLFNLSDSEPYNSTTPSSTDKIKLKWKKEDERYNKESLEKIFFKYGDIQNIIIMANEEEVMPFEITDQDLDDELNYENRRRPRRSKHSAIYGIWADKSDDESENELDFGKKKSRNLAYSGPIGFVSAGIQKKGDEDDKKGKDEEKEDSPPPPDSDSDEEVNKRPSFGRGGGGRKKEKYEVRGGEIAGLRSSTYNPNVSLGRGFGDWEKHTKGIGAKLLLQMGYQAGKGLGKDLQGRHSIIEAFQRKGKGAIGAYGKEGNRPKKVHSDEENEYQRSKSHWRKEGVSNNSKVKYVYKSIDQVLDEGKWRKVNNNEDENASEIKSRTKVIDMTGKESRILSGYHAIASSKHVPDEDVEMNTELSKIPSAMHFELPELMHNLNMLVDMCEENIISSDRKVKYHKDRIEVLTVEEEKLSSIVNKESSEIHILNKILDALDTIEERHSKGNLSSEDSLQLFTELKTNFTKDYIRYEIPYIASTVVNPILKKELSVWNPLISSANSPEEDPYYSILWESWMPKVRTTVNIWQAKVAPELMH</sequence>
<comment type="subcellular location">
    <subcellularLocation>
        <location evidence="1">Nucleus</location>
    </subcellularLocation>
</comment>
<feature type="region of interest" description="Disordered" evidence="8">
    <location>
        <begin position="332"/>
        <end position="389"/>
    </location>
</feature>